<dbReference type="InterPro" id="IPR007278">
    <property type="entry name" value="DUF397"/>
</dbReference>
<organism evidence="2 3">
    <name type="scientific">Streptomyces rubiginosohelvolus</name>
    <dbReference type="NCBI Taxonomy" id="67362"/>
    <lineage>
        <taxon>Bacteria</taxon>
        <taxon>Bacillati</taxon>
        <taxon>Actinomycetota</taxon>
        <taxon>Actinomycetes</taxon>
        <taxon>Kitasatosporales</taxon>
        <taxon>Streptomycetaceae</taxon>
        <taxon>Streptomyces</taxon>
    </lineage>
</organism>
<evidence type="ECO:0000313" key="2">
    <source>
        <dbReference type="EMBL" id="MFD4821257.1"/>
    </source>
</evidence>
<sequence length="79" mass="8509">MDAYKNGMPGDLIPGTWVKSQKSEANGTCLEVLQLPDGQVAMRNSTDPTGPALIIQSAEMESFIDGAKKGEFDRFAFAN</sequence>
<proteinExistence type="predicted"/>
<dbReference type="Proteomes" id="UP001598352">
    <property type="component" value="Unassembled WGS sequence"/>
</dbReference>
<accession>A0ABW6EUY3</accession>
<name>A0ABW6EUY3_9ACTN</name>
<protein>
    <submittedName>
        <fullName evidence="2">DUF397 domain-containing protein</fullName>
    </submittedName>
</protein>
<dbReference type="Pfam" id="PF04149">
    <property type="entry name" value="DUF397"/>
    <property type="match status" value="1"/>
</dbReference>
<dbReference type="EMBL" id="JBHXKZ010000001">
    <property type="protein sequence ID" value="MFD4821257.1"/>
    <property type="molecule type" value="Genomic_DNA"/>
</dbReference>
<evidence type="ECO:0000313" key="3">
    <source>
        <dbReference type="Proteomes" id="UP001598352"/>
    </source>
</evidence>
<gene>
    <name evidence="2" type="ORF">ACFWOQ_01615</name>
</gene>
<evidence type="ECO:0000259" key="1">
    <source>
        <dbReference type="Pfam" id="PF04149"/>
    </source>
</evidence>
<keyword evidence="3" id="KW-1185">Reference proteome</keyword>
<reference evidence="2 3" key="1">
    <citation type="submission" date="2024-09" db="EMBL/GenBank/DDBJ databases">
        <title>The Natural Products Discovery Center: Release of the First 8490 Sequenced Strains for Exploring Actinobacteria Biosynthetic Diversity.</title>
        <authorList>
            <person name="Kalkreuter E."/>
            <person name="Kautsar S.A."/>
            <person name="Yang D."/>
            <person name="Bader C.D."/>
            <person name="Teijaro C.N."/>
            <person name="Fluegel L."/>
            <person name="Davis C.M."/>
            <person name="Simpson J.R."/>
            <person name="Lauterbach L."/>
            <person name="Steele A.D."/>
            <person name="Gui C."/>
            <person name="Meng S."/>
            <person name="Li G."/>
            <person name="Viehrig K."/>
            <person name="Ye F."/>
            <person name="Su P."/>
            <person name="Kiefer A.F."/>
            <person name="Nichols A."/>
            <person name="Cepeda A.J."/>
            <person name="Yan W."/>
            <person name="Fan B."/>
            <person name="Jiang Y."/>
            <person name="Adhikari A."/>
            <person name="Zheng C.-J."/>
            <person name="Schuster L."/>
            <person name="Cowan T.M."/>
            <person name="Smanski M.J."/>
            <person name="Chevrette M.G."/>
            <person name="De Carvalho L.P.S."/>
            <person name="Shen B."/>
        </authorList>
    </citation>
    <scope>NUCLEOTIDE SEQUENCE [LARGE SCALE GENOMIC DNA]</scope>
    <source>
        <strain evidence="2 3">NPDC058428</strain>
    </source>
</reference>
<dbReference type="RefSeq" id="WP_073224478.1">
    <property type="nucleotide sequence ID" value="NZ_JBHXKZ010000001.1"/>
</dbReference>
<feature type="domain" description="DUF397" evidence="1">
    <location>
        <begin position="16"/>
        <end position="68"/>
    </location>
</feature>
<comment type="caution">
    <text evidence="2">The sequence shown here is derived from an EMBL/GenBank/DDBJ whole genome shotgun (WGS) entry which is preliminary data.</text>
</comment>